<feature type="chain" id="PRO_5043968472" description="Serpin domain-containing protein" evidence="2">
    <location>
        <begin position="22"/>
        <end position="184"/>
    </location>
</feature>
<dbReference type="GO" id="GO:0004867">
    <property type="term" value="F:serine-type endopeptidase inhibitor activity"/>
    <property type="evidence" value="ECO:0007669"/>
    <property type="project" value="InterPro"/>
</dbReference>
<proteinExistence type="inferred from homology"/>
<gene>
    <name evidence="4" type="ORF">M0R45_017395</name>
</gene>
<dbReference type="PANTHER" id="PTHR11461:SF211">
    <property type="entry name" value="GH10112P-RELATED"/>
    <property type="match status" value="1"/>
</dbReference>
<dbReference type="PANTHER" id="PTHR11461">
    <property type="entry name" value="SERINE PROTEASE INHIBITOR, SERPIN"/>
    <property type="match status" value="1"/>
</dbReference>
<evidence type="ECO:0000313" key="4">
    <source>
        <dbReference type="EMBL" id="KAK9940752.1"/>
    </source>
</evidence>
<dbReference type="SUPFAM" id="SSF56574">
    <property type="entry name" value="Serpins"/>
    <property type="match status" value="1"/>
</dbReference>
<evidence type="ECO:0000259" key="3">
    <source>
        <dbReference type="Pfam" id="PF00079"/>
    </source>
</evidence>
<protein>
    <recommendedName>
        <fullName evidence="3">Serpin domain-containing protein</fullName>
    </recommendedName>
</protein>
<dbReference type="InterPro" id="IPR042185">
    <property type="entry name" value="Serpin_sf_2"/>
</dbReference>
<dbReference type="InterPro" id="IPR042178">
    <property type="entry name" value="Serpin_sf_1"/>
</dbReference>
<feature type="domain" description="Serpin" evidence="3">
    <location>
        <begin position="1"/>
        <end position="176"/>
    </location>
</feature>
<accession>A0AAW1XVE5</accession>
<dbReference type="GO" id="GO:0005615">
    <property type="term" value="C:extracellular space"/>
    <property type="evidence" value="ECO:0007669"/>
    <property type="project" value="InterPro"/>
</dbReference>
<comment type="similarity">
    <text evidence="1">Belongs to the serpin family.</text>
</comment>
<sequence length="184" mass="20114">MVCSPLSIQVVLSMIAAGAWGRATTSTGCSLSKSKSIYELNSLVSNVVPWVFADGSQKGGPRLSFANGVWIDESCSIKPSFQQVVDNDYKATLEQMYFKTNPDEVRCQVNAWGKKETNGLIEEVLPPGSVCSGTRLILANALYFKGAWDLDFDESNTRKYKFHLPNGNSVEAPFMTMPAGRISS</sequence>
<organism evidence="4 5">
    <name type="scientific">Rubus argutus</name>
    <name type="common">Southern blackberry</name>
    <dbReference type="NCBI Taxonomy" id="59490"/>
    <lineage>
        <taxon>Eukaryota</taxon>
        <taxon>Viridiplantae</taxon>
        <taxon>Streptophyta</taxon>
        <taxon>Embryophyta</taxon>
        <taxon>Tracheophyta</taxon>
        <taxon>Spermatophyta</taxon>
        <taxon>Magnoliopsida</taxon>
        <taxon>eudicotyledons</taxon>
        <taxon>Gunneridae</taxon>
        <taxon>Pentapetalae</taxon>
        <taxon>rosids</taxon>
        <taxon>fabids</taxon>
        <taxon>Rosales</taxon>
        <taxon>Rosaceae</taxon>
        <taxon>Rosoideae</taxon>
        <taxon>Rosoideae incertae sedis</taxon>
        <taxon>Rubus</taxon>
    </lineage>
</organism>
<evidence type="ECO:0000256" key="2">
    <source>
        <dbReference type="SAM" id="SignalP"/>
    </source>
</evidence>
<dbReference type="Pfam" id="PF00079">
    <property type="entry name" value="Serpin"/>
    <property type="match status" value="1"/>
</dbReference>
<dbReference type="EMBL" id="JBEDUW010000003">
    <property type="protein sequence ID" value="KAK9940752.1"/>
    <property type="molecule type" value="Genomic_DNA"/>
</dbReference>
<dbReference type="Gene3D" id="3.30.497.10">
    <property type="entry name" value="Antithrombin, subunit I, domain 2"/>
    <property type="match status" value="1"/>
</dbReference>
<comment type="caution">
    <text evidence="4">The sequence shown here is derived from an EMBL/GenBank/DDBJ whole genome shotgun (WGS) entry which is preliminary data.</text>
</comment>
<keyword evidence="5" id="KW-1185">Reference proteome</keyword>
<evidence type="ECO:0000256" key="1">
    <source>
        <dbReference type="ARBA" id="ARBA00009500"/>
    </source>
</evidence>
<dbReference type="InterPro" id="IPR023796">
    <property type="entry name" value="Serpin_dom"/>
</dbReference>
<dbReference type="InterPro" id="IPR000215">
    <property type="entry name" value="Serpin_fam"/>
</dbReference>
<dbReference type="InterPro" id="IPR036186">
    <property type="entry name" value="Serpin_sf"/>
</dbReference>
<feature type="signal peptide" evidence="2">
    <location>
        <begin position="1"/>
        <end position="21"/>
    </location>
</feature>
<evidence type="ECO:0000313" key="5">
    <source>
        <dbReference type="Proteomes" id="UP001457282"/>
    </source>
</evidence>
<dbReference type="AlphaFoldDB" id="A0AAW1XVE5"/>
<keyword evidence="2" id="KW-0732">Signal</keyword>
<dbReference type="Gene3D" id="2.30.39.10">
    <property type="entry name" value="Alpha-1-antitrypsin, domain 1"/>
    <property type="match status" value="1"/>
</dbReference>
<name>A0AAW1XVE5_RUBAR</name>
<dbReference type="Proteomes" id="UP001457282">
    <property type="component" value="Unassembled WGS sequence"/>
</dbReference>
<reference evidence="4 5" key="1">
    <citation type="journal article" date="2023" name="G3 (Bethesda)">
        <title>A chromosome-length genome assembly and annotation of blackberry (Rubus argutus, cv. 'Hillquist').</title>
        <authorList>
            <person name="Bruna T."/>
            <person name="Aryal R."/>
            <person name="Dudchenko O."/>
            <person name="Sargent D.J."/>
            <person name="Mead D."/>
            <person name="Buti M."/>
            <person name="Cavallini A."/>
            <person name="Hytonen T."/>
            <person name="Andres J."/>
            <person name="Pham M."/>
            <person name="Weisz D."/>
            <person name="Mascagni F."/>
            <person name="Usai G."/>
            <person name="Natali L."/>
            <person name="Bassil N."/>
            <person name="Fernandez G.E."/>
            <person name="Lomsadze A."/>
            <person name="Armour M."/>
            <person name="Olukolu B."/>
            <person name="Poorten T."/>
            <person name="Britton C."/>
            <person name="Davik J."/>
            <person name="Ashrafi H."/>
            <person name="Aiden E.L."/>
            <person name="Borodovsky M."/>
            <person name="Worthington M."/>
        </authorList>
    </citation>
    <scope>NUCLEOTIDE SEQUENCE [LARGE SCALE GENOMIC DNA]</scope>
    <source>
        <strain evidence="4">PI 553951</strain>
    </source>
</reference>